<dbReference type="Proteomes" id="UP001595445">
    <property type="component" value="Unassembled WGS sequence"/>
</dbReference>
<dbReference type="RefSeq" id="WP_197647714.1">
    <property type="nucleotide sequence ID" value="NZ_JAEACP010000038.1"/>
</dbReference>
<keyword evidence="2" id="KW-1185">Reference proteome</keyword>
<evidence type="ECO:0000313" key="1">
    <source>
        <dbReference type="EMBL" id="MFC3087968.1"/>
    </source>
</evidence>
<evidence type="ECO:0000313" key="2">
    <source>
        <dbReference type="Proteomes" id="UP001595445"/>
    </source>
</evidence>
<organism evidence="1 2">
    <name type="scientific">Tabrizicola soli</name>
    <dbReference type="NCBI Taxonomy" id="2185115"/>
    <lineage>
        <taxon>Bacteria</taxon>
        <taxon>Pseudomonadati</taxon>
        <taxon>Pseudomonadota</taxon>
        <taxon>Alphaproteobacteria</taxon>
        <taxon>Rhodobacterales</taxon>
        <taxon>Paracoccaceae</taxon>
        <taxon>Tabrizicola</taxon>
    </lineage>
</organism>
<protein>
    <recommendedName>
        <fullName evidence="3">ABM domain-containing protein</fullName>
    </recommendedName>
</protein>
<gene>
    <name evidence="1" type="ORF">ACFOD6_18150</name>
</gene>
<reference evidence="2" key="1">
    <citation type="journal article" date="2019" name="Int. J. Syst. Evol. Microbiol.">
        <title>The Global Catalogue of Microorganisms (GCM) 10K type strain sequencing project: providing services to taxonomists for standard genome sequencing and annotation.</title>
        <authorList>
            <consortium name="The Broad Institute Genomics Platform"/>
            <consortium name="The Broad Institute Genome Sequencing Center for Infectious Disease"/>
            <person name="Wu L."/>
            <person name="Ma J."/>
        </authorList>
    </citation>
    <scope>NUCLEOTIDE SEQUENCE [LARGE SCALE GENOMIC DNA]</scope>
    <source>
        <strain evidence="2">KCTC 62102</strain>
    </source>
</reference>
<evidence type="ECO:0008006" key="3">
    <source>
        <dbReference type="Google" id="ProtNLM"/>
    </source>
</evidence>
<name>A0ABV7DZT0_9RHOB</name>
<dbReference type="EMBL" id="JBHRSM010000043">
    <property type="protein sequence ID" value="MFC3087968.1"/>
    <property type="molecule type" value="Genomic_DNA"/>
</dbReference>
<comment type="caution">
    <text evidence="1">The sequence shown here is derived from an EMBL/GenBank/DDBJ whole genome shotgun (WGS) entry which is preliminary data.</text>
</comment>
<proteinExistence type="predicted"/>
<accession>A0ABV7DZT0</accession>
<sequence length="93" mass="10522">MSIMVIVRFPVPRQQLADWAKDNIELLAPIRALFEKHGRISHRVVTSATEFLDLDEWPSREAYAAFKAEAGAMIERFETAFGHASTDAIYDLA</sequence>